<dbReference type="GO" id="GO:0005737">
    <property type="term" value="C:cytoplasm"/>
    <property type="evidence" value="ECO:0007669"/>
    <property type="project" value="UniProtKB-SubCell"/>
</dbReference>
<dbReference type="InterPro" id="IPR016181">
    <property type="entry name" value="Acyl_CoA_acyltransferase"/>
</dbReference>
<dbReference type="InterPro" id="IPR050832">
    <property type="entry name" value="Bact_Acetyltransf"/>
</dbReference>
<dbReference type="SUPFAM" id="SSF55729">
    <property type="entry name" value="Acyl-CoA N-acyltransferases (Nat)"/>
    <property type="match status" value="1"/>
</dbReference>
<comment type="function">
    <text evidence="3">Acetylates the N-terminal alanine of ribosomal protein bS18.</text>
</comment>
<comment type="catalytic activity">
    <reaction evidence="3">
        <text>N-terminal L-alanyl-[ribosomal protein bS18] + acetyl-CoA = N-terminal N(alpha)-acetyl-L-alanyl-[ribosomal protein bS18] + CoA + H(+)</text>
        <dbReference type="Rhea" id="RHEA:43756"/>
        <dbReference type="Rhea" id="RHEA-COMP:10676"/>
        <dbReference type="Rhea" id="RHEA-COMP:10677"/>
        <dbReference type="ChEBI" id="CHEBI:15378"/>
        <dbReference type="ChEBI" id="CHEBI:57287"/>
        <dbReference type="ChEBI" id="CHEBI:57288"/>
        <dbReference type="ChEBI" id="CHEBI:64718"/>
        <dbReference type="ChEBI" id="CHEBI:83683"/>
        <dbReference type="EC" id="2.3.1.266"/>
    </reaction>
</comment>
<dbReference type="GO" id="GO:0008999">
    <property type="term" value="F:protein-N-terminal-alanine acetyltransferase activity"/>
    <property type="evidence" value="ECO:0007669"/>
    <property type="project" value="UniProtKB-EC"/>
</dbReference>
<dbReference type="Gene3D" id="3.40.630.30">
    <property type="match status" value="1"/>
</dbReference>
<dbReference type="PANTHER" id="PTHR43877">
    <property type="entry name" value="AMINOALKYLPHOSPHONATE N-ACETYLTRANSFERASE-RELATED-RELATED"/>
    <property type="match status" value="1"/>
</dbReference>
<dbReference type="Pfam" id="PF00583">
    <property type="entry name" value="Acetyltransf_1"/>
    <property type="match status" value="1"/>
</dbReference>
<reference evidence="5" key="1">
    <citation type="submission" date="2020-02" db="EMBL/GenBank/DDBJ databases">
        <authorList>
            <person name="Meier V. D."/>
        </authorList>
    </citation>
    <scope>NUCLEOTIDE SEQUENCE</scope>
    <source>
        <strain evidence="5">AVDCRST_MAG06</strain>
    </source>
</reference>
<dbReference type="EC" id="2.3.1.266" evidence="3"/>
<protein>
    <recommendedName>
        <fullName evidence="3">[Ribosomal protein bS18]-alanine N-acetyltransferase</fullName>
        <ecNumber evidence="3">2.3.1.266</ecNumber>
    </recommendedName>
</protein>
<gene>
    <name evidence="5" type="ORF">AVDCRST_MAG06-3183</name>
</gene>
<organism evidence="5">
    <name type="scientific">uncultured Nocardioides sp</name>
    <dbReference type="NCBI Taxonomy" id="198441"/>
    <lineage>
        <taxon>Bacteria</taxon>
        <taxon>Bacillati</taxon>
        <taxon>Actinomycetota</taxon>
        <taxon>Actinomycetes</taxon>
        <taxon>Propionibacteriales</taxon>
        <taxon>Nocardioidaceae</taxon>
        <taxon>Nocardioides</taxon>
        <taxon>environmental samples</taxon>
    </lineage>
</organism>
<feature type="domain" description="N-acetyltransferase" evidence="4">
    <location>
        <begin position="1"/>
        <end position="140"/>
    </location>
</feature>
<evidence type="ECO:0000256" key="3">
    <source>
        <dbReference type="RuleBase" id="RU363094"/>
    </source>
</evidence>
<evidence type="ECO:0000313" key="5">
    <source>
        <dbReference type="EMBL" id="CAA9415788.1"/>
    </source>
</evidence>
<evidence type="ECO:0000256" key="1">
    <source>
        <dbReference type="ARBA" id="ARBA00022679"/>
    </source>
</evidence>
<dbReference type="InterPro" id="IPR006464">
    <property type="entry name" value="AcTrfase_RimI/Ard1"/>
</dbReference>
<dbReference type="PROSITE" id="PS51186">
    <property type="entry name" value="GNAT"/>
    <property type="match status" value="1"/>
</dbReference>
<keyword evidence="1" id="KW-0808">Transferase</keyword>
<dbReference type="AlphaFoldDB" id="A0A6J4PL80"/>
<keyword evidence="2" id="KW-0012">Acyltransferase</keyword>
<comment type="subcellular location">
    <subcellularLocation>
        <location evidence="3">Cytoplasm</location>
    </subcellularLocation>
</comment>
<dbReference type="RefSeq" id="WP_295661490.1">
    <property type="nucleotide sequence ID" value="NZ_CADCUP010000212.1"/>
</dbReference>
<sequence length="140" mass="14887">MIREATGEDLPDLVALERALFGGDAWSEALLASALASPHEHAWVTDDVAAYVVTMVTGDLADLLRIGVAPAARRRGLARRLLVTATDHARASGAGRMLLEVGAGNLAALDLYATAGFQRIDVRRRYYADGSDALVLSLDL</sequence>
<evidence type="ECO:0000256" key="2">
    <source>
        <dbReference type="ARBA" id="ARBA00023315"/>
    </source>
</evidence>
<accession>A0A6J4PL80</accession>
<comment type="similarity">
    <text evidence="3">Belongs to the acetyltransferase family. RimI subfamily.</text>
</comment>
<name>A0A6J4PL80_9ACTN</name>
<evidence type="ECO:0000259" key="4">
    <source>
        <dbReference type="PROSITE" id="PS51186"/>
    </source>
</evidence>
<dbReference type="EMBL" id="CADCUP010000212">
    <property type="protein sequence ID" value="CAA9415788.1"/>
    <property type="molecule type" value="Genomic_DNA"/>
</dbReference>
<keyword evidence="3" id="KW-0963">Cytoplasm</keyword>
<dbReference type="InterPro" id="IPR000182">
    <property type="entry name" value="GNAT_dom"/>
</dbReference>
<dbReference type="NCBIfam" id="TIGR01575">
    <property type="entry name" value="rimI"/>
    <property type="match status" value="1"/>
</dbReference>
<dbReference type="PANTHER" id="PTHR43877:SF2">
    <property type="entry name" value="AMINOALKYLPHOSPHONATE N-ACETYLTRANSFERASE-RELATED"/>
    <property type="match status" value="1"/>
</dbReference>
<proteinExistence type="inferred from homology"/>